<dbReference type="EMBL" id="CM042037">
    <property type="protein sequence ID" value="KAI3741686.1"/>
    <property type="molecule type" value="Genomic_DNA"/>
</dbReference>
<accession>A0ACB9D5R8</accession>
<proteinExistence type="predicted"/>
<name>A0ACB9D5R8_9ASTR</name>
<reference evidence="2" key="1">
    <citation type="journal article" date="2022" name="Mol. Ecol. Resour.">
        <title>The genomes of chicory, endive, great burdock and yacon provide insights into Asteraceae palaeo-polyploidization history and plant inulin production.</title>
        <authorList>
            <person name="Fan W."/>
            <person name="Wang S."/>
            <person name="Wang H."/>
            <person name="Wang A."/>
            <person name="Jiang F."/>
            <person name="Liu H."/>
            <person name="Zhao H."/>
            <person name="Xu D."/>
            <person name="Zhang Y."/>
        </authorList>
    </citation>
    <scope>NUCLEOTIDE SEQUENCE [LARGE SCALE GENOMIC DNA]</scope>
    <source>
        <strain evidence="2">cv. Yunnan</strain>
    </source>
</reference>
<dbReference type="Proteomes" id="UP001056120">
    <property type="component" value="Linkage Group LG20"/>
</dbReference>
<sequence>MNYLKLKLIYIDMPSTKRPAFNHATFLSLGCALELSIPDIIHNHGKPIMIQQLVSELNIPVEKTLHLQRVMRLLTHSKFFSFTQLHAREDKDEKEGYVLTASSKLLLKNTSENLPNFLPFVNLSLDPVLLTPWQFCWLMLTGQAQVQDSCMPKYLRLNNMSAITSTSSPPKETSSMSLQIPTLTATNYTTWAIKMEAVMDAQGLWESIEPPSGVVGDEKKNKTARAFIFQAIPEDVLLQVAKKKTAKEIWDSLRTRYVGADRVQKARLHTLTSEFETLKMKDGESIDDLAGKLNGLASKHTSLGSTLDDGKLVRKLLDSVPDRYLQLVASMEQYSDVDEMPFEEAVGRLKAYEDRLKLRQGNTGGENGLLLTKSDSNTDHKPPGKTHSTGGLGRGWSGDRGGRNGGRGRGSNRGRGGRWGGSPHQEPKNTYRKPKDRKHIKCFKCDQFGHYASECETGKKPSDEIHLTQEEETSLLLTIGGDETTAMVLLNEEKVFPRQYDEENKRSRDTWYLDNGANNHMTGLKVMFA</sequence>
<keyword evidence="2" id="KW-1185">Reference proteome</keyword>
<comment type="caution">
    <text evidence="1">The sequence shown here is derived from an EMBL/GenBank/DDBJ whole genome shotgun (WGS) entry which is preliminary data.</text>
</comment>
<reference evidence="1 2" key="2">
    <citation type="journal article" date="2022" name="Mol. Ecol. Resour.">
        <title>The genomes of chicory, endive, great burdock and yacon provide insights into Asteraceae paleo-polyploidization history and plant inulin production.</title>
        <authorList>
            <person name="Fan W."/>
            <person name="Wang S."/>
            <person name="Wang H."/>
            <person name="Wang A."/>
            <person name="Jiang F."/>
            <person name="Liu H."/>
            <person name="Zhao H."/>
            <person name="Xu D."/>
            <person name="Zhang Y."/>
        </authorList>
    </citation>
    <scope>NUCLEOTIDE SEQUENCE [LARGE SCALE GENOMIC DNA]</scope>
    <source>
        <strain evidence="2">cv. Yunnan</strain>
        <tissue evidence="1">Leaves</tissue>
    </source>
</reference>
<evidence type="ECO:0000313" key="1">
    <source>
        <dbReference type="EMBL" id="KAI3741686.1"/>
    </source>
</evidence>
<evidence type="ECO:0000313" key="2">
    <source>
        <dbReference type="Proteomes" id="UP001056120"/>
    </source>
</evidence>
<protein>
    <submittedName>
        <fullName evidence="1">Uncharacterized protein</fullName>
    </submittedName>
</protein>
<gene>
    <name evidence="1" type="ORF">L1987_59360</name>
</gene>
<organism evidence="1 2">
    <name type="scientific">Smallanthus sonchifolius</name>
    <dbReference type="NCBI Taxonomy" id="185202"/>
    <lineage>
        <taxon>Eukaryota</taxon>
        <taxon>Viridiplantae</taxon>
        <taxon>Streptophyta</taxon>
        <taxon>Embryophyta</taxon>
        <taxon>Tracheophyta</taxon>
        <taxon>Spermatophyta</taxon>
        <taxon>Magnoliopsida</taxon>
        <taxon>eudicotyledons</taxon>
        <taxon>Gunneridae</taxon>
        <taxon>Pentapetalae</taxon>
        <taxon>asterids</taxon>
        <taxon>campanulids</taxon>
        <taxon>Asterales</taxon>
        <taxon>Asteraceae</taxon>
        <taxon>Asteroideae</taxon>
        <taxon>Heliantheae alliance</taxon>
        <taxon>Millerieae</taxon>
        <taxon>Smallanthus</taxon>
    </lineage>
</organism>